<evidence type="ECO:0000256" key="2">
    <source>
        <dbReference type="ARBA" id="ARBA00002923"/>
    </source>
</evidence>
<gene>
    <name evidence="13" type="ORF">HNQ39_003681</name>
</gene>
<comment type="function">
    <text evidence="2">Catalyzes the hydrolysis of UDP-3-O-myristoyl-N-acetylglucosamine to form UDP-3-O-myristoylglucosamine and acetate, the committed step in lipid A biosynthesis.</text>
</comment>
<dbReference type="PANTHER" id="PTHR33694">
    <property type="entry name" value="UDP-3-O-ACYL-N-ACETYLGLUCOSAMINE DEACETYLASE 1, MITOCHONDRIAL-RELATED"/>
    <property type="match status" value="1"/>
</dbReference>
<comment type="cofactor">
    <cofactor evidence="1">
        <name>Zn(2+)</name>
        <dbReference type="ChEBI" id="CHEBI:29105"/>
    </cofactor>
</comment>
<evidence type="ECO:0000256" key="4">
    <source>
        <dbReference type="ARBA" id="ARBA00012745"/>
    </source>
</evidence>
<dbReference type="InterPro" id="IPR015870">
    <property type="entry name" value="UDP-acyl_N-AcGlcN_deAcase_N"/>
</dbReference>
<dbReference type="UniPathway" id="UPA00359">
    <property type="reaction ID" value="UER00478"/>
</dbReference>
<evidence type="ECO:0000256" key="7">
    <source>
        <dbReference type="ARBA" id="ARBA00022723"/>
    </source>
</evidence>
<evidence type="ECO:0000313" key="13">
    <source>
        <dbReference type="EMBL" id="MBB6051871.1"/>
    </source>
</evidence>
<dbReference type="GO" id="GO:0103117">
    <property type="term" value="F:UDP-3-O-acyl-N-acetylglucosamine deacetylase activity"/>
    <property type="evidence" value="ECO:0007669"/>
    <property type="project" value="UniProtKB-UniRule"/>
</dbReference>
<evidence type="ECO:0000256" key="5">
    <source>
        <dbReference type="ARBA" id="ARBA00022516"/>
    </source>
</evidence>
<evidence type="ECO:0000256" key="1">
    <source>
        <dbReference type="ARBA" id="ARBA00001947"/>
    </source>
</evidence>
<keyword evidence="5" id="KW-0444">Lipid biosynthesis</keyword>
<evidence type="ECO:0000256" key="8">
    <source>
        <dbReference type="ARBA" id="ARBA00022801"/>
    </source>
</evidence>
<evidence type="ECO:0000256" key="11">
    <source>
        <dbReference type="ARBA" id="ARBA00024535"/>
    </source>
</evidence>
<dbReference type="Gene3D" id="3.30.1700.10">
    <property type="entry name" value="lpxc deacetylase, domain 2"/>
    <property type="match status" value="1"/>
</dbReference>
<dbReference type="GO" id="GO:0016020">
    <property type="term" value="C:membrane"/>
    <property type="evidence" value="ECO:0007669"/>
    <property type="project" value="GOC"/>
</dbReference>
<comment type="pathway">
    <text evidence="3">Glycolipid biosynthesis; lipid IV(A) biosynthesis; lipid IV(A) from (3R)-3-hydroxytetradecanoyl-[acyl-carrier-protein] and UDP-N-acetyl-alpha-D-glucosamine: step 2/6.</text>
</comment>
<dbReference type="InterPro" id="IPR020568">
    <property type="entry name" value="Ribosomal_Su5_D2-typ_SF"/>
</dbReference>
<evidence type="ECO:0000256" key="3">
    <source>
        <dbReference type="ARBA" id="ARBA00005002"/>
    </source>
</evidence>
<keyword evidence="9" id="KW-0862">Zinc</keyword>
<dbReference type="AlphaFoldDB" id="A0A7W9W839"/>
<proteinExistence type="predicted"/>
<evidence type="ECO:0000256" key="10">
    <source>
        <dbReference type="ARBA" id="ARBA00023098"/>
    </source>
</evidence>
<evidence type="ECO:0000256" key="12">
    <source>
        <dbReference type="NCBIfam" id="TIGR00325"/>
    </source>
</evidence>
<keyword evidence="8 13" id="KW-0378">Hydrolase</keyword>
<dbReference type="GO" id="GO:0009245">
    <property type="term" value="P:lipid A biosynthetic process"/>
    <property type="evidence" value="ECO:0007669"/>
    <property type="project" value="UniProtKB-UniRule"/>
</dbReference>
<keyword evidence="6" id="KW-0441">Lipid A biosynthesis</keyword>
<dbReference type="Pfam" id="PF03331">
    <property type="entry name" value="LpxC"/>
    <property type="match status" value="1"/>
</dbReference>
<dbReference type="RefSeq" id="WP_184199748.1">
    <property type="nucleotide sequence ID" value="NZ_JACHGW010000003.1"/>
</dbReference>
<sequence>MTYATLSGVGIHTGQPCTATLTALPPGSGIVFETAQGTIPARAENVVETLRCTVLGSGGARLSTVEHLLSACAGRGITDLKITVDGPELPILDGSAAGWAEVLPQSPLVLRELTEPVIVTGRGGAFIACYPAEHLTVTCAIAFEHALVGTQVARFAPPAPTSEGDYAREIAPARTFGFIEEVQKLLDAGLAKGGSLDNAVIVYPDRYEPALRFDNELARHKLLDLLGDLYLTGFLPKADIIAMKPSHRLNCQLASLLSRTDLE</sequence>
<reference evidence="13 14" key="1">
    <citation type="submission" date="2020-08" db="EMBL/GenBank/DDBJ databases">
        <title>Genomic Encyclopedia of Type Strains, Phase IV (KMG-IV): sequencing the most valuable type-strain genomes for metagenomic binning, comparative biology and taxonomic classification.</title>
        <authorList>
            <person name="Goeker M."/>
        </authorList>
    </citation>
    <scope>NUCLEOTIDE SEQUENCE [LARGE SCALE GENOMIC DNA]</scope>
    <source>
        <strain evidence="13 14">DSM 23562</strain>
    </source>
</reference>
<accession>A0A7W9W839</accession>
<dbReference type="PANTHER" id="PTHR33694:SF1">
    <property type="entry name" value="UDP-3-O-ACYL-N-ACETYLGLUCOSAMINE DEACETYLASE 1, MITOCHONDRIAL-RELATED"/>
    <property type="match status" value="1"/>
</dbReference>
<dbReference type="Gene3D" id="3.30.230.20">
    <property type="entry name" value="lpxc deacetylase, domain 1"/>
    <property type="match status" value="1"/>
</dbReference>
<protein>
    <recommendedName>
        <fullName evidence="4 12">UDP-3-O-acyl-N-acetylglucosamine deacetylase</fullName>
        <ecNumber evidence="4 12">3.5.1.108</ecNumber>
    </recommendedName>
</protein>
<dbReference type="NCBIfam" id="TIGR00325">
    <property type="entry name" value="lpxC"/>
    <property type="match status" value="1"/>
</dbReference>
<evidence type="ECO:0000256" key="9">
    <source>
        <dbReference type="ARBA" id="ARBA00022833"/>
    </source>
</evidence>
<evidence type="ECO:0000256" key="6">
    <source>
        <dbReference type="ARBA" id="ARBA00022556"/>
    </source>
</evidence>
<dbReference type="EC" id="3.5.1.108" evidence="4 12"/>
<name>A0A7W9W839_ARMRO</name>
<dbReference type="GO" id="GO:0046872">
    <property type="term" value="F:metal ion binding"/>
    <property type="evidence" value="ECO:0007669"/>
    <property type="project" value="UniProtKB-KW"/>
</dbReference>
<dbReference type="SUPFAM" id="SSF54211">
    <property type="entry name" value="Ribosomal protein S5 domain 2-like"/>
    <property type="match status" value="2"/>
</dbReference>
<keyword evidence="7" id="KW-0479">Metal-binding</keyword>
<keyword evidence="10" id="KW-0443">Lipid metabolism</keyword>
<dbReference type="InterPro" id="IPR004463">
    <property type="entry name" value="UDP-acyl_GlcNac_deAcase"/>
</dbReference>
<organism evidence="13 14">
    <name type="scientific">Armatimonas rosea</name>
    <dbReference type="NCBI Taxonomy" id="685828"/>
    <lineage>
        <taxon>Bacteria</taxon>
        <taxon>Bacillati</taxon>
        <taxon>Armatimonadota</taxon>
        <taxon>Armatimonadia</taxon>
        <taxon>Armatimonadales</taxon>
        <taxon>Armatimonadaceae</taxon>
        <taxon>Armatimonas</taxon>
    </lineage>
</organism>
<keyword evidence="14" id="KW-1185">Reference proteome</keyword>
<evidence type="ECO:0000313" key="14">
    <source>
        <dbReference type="Proteomes" id="UP000520814"/>
    </source>
</evidence>
<comment type="caution">
    <text evidence="13">The sequence shown here is derived from an EMBL/GenBank/DDBJ whole genome shotgun (WGS) entry which is preliminary data.</text>
</comment>
<dbReference type="InterPro" id="IPR011334">
    <property type="entry name" value="UDP-acyl_GlcNac_deAcase_C"/>
</dbReference>
<dbReference type="Proteomes" id="UP000520814">
    <property type="component" value="Unassembled WGS sequence"/>
</dbReference>
<comment type="catalytic activity">
    <reaction evidence="11">
        <text>a UDP-3-O-[(3R)-3-hydroxyacyl]-N-acetyl-alpha-D-glucosamine + H2O = a UDP-3-O-[(3R)-3-hydroxyacyl]-alpha-D-glucosamine + acetate</text>
        <dbReference type="Rhea" id="RHEA:67816"/>
        <dbReference type="ChEBI" id="CHEBI:15377"/>
        <dbReference type="ChEBI" id="CHEBI:30089"/>
        <dbReference type="ChEBI" id="CHEBI:137740"/>
        <dbReference type="ChEBI" id="CHEBI:173225"/>
        <dbReference type="EC" id="3.5.1.108"/>
    </reaction>
</comment>
<dbReference type="EMBL" id="JACHGW010000003">
    <property type="protein sequence ID" value="MBB6051871.1"/>
    <property type="molecule type" value="Genomic_DNA"/>
</dbReference>